<dbReference type="GeneID" id="60870698"/>
<dbReference type="EMBL" id="JABAFV010000019">
    <property type="protein sequence ID" value="NME50502.1"/>
    <property type="molecule type" value="Genomic_DNA"/>
</dbReference>
<dbReference type="Proteomes" id="UP000588071">
    <property type="component" value="Unassembled WGS sequence"/>
</dbReference>
<protein>
    <submittedName>
        <fullName evidence="2">Uncharacterized protein</fullName>
    </submittedName>
</protein>
<name>A0A0I9WE46_9ENTE</name>
<organism evidence="2 3">
    <name type="scientific">Enterococcus cecorum</name>
    <dbReference type="NCBI Taxonomy" id="44008"/>
    <lineage>
        <taxon>Bacteria</taxon>
        <taxon>Bacillati</taxon>
        <taxon>Bacillota</taxon>
        <taxon>Bacilli</taxon>
        <taxon>Lactobacillales</taxon>
        <taxon>Enterococcaceae</taxon>
        <taxon>Enterococcus</taxon>
    </lineage>
</organism>
<evidence type="ECO:0000313" key="3">
    <source>
        <dbReference type="Proteomes" id="UP000196074"/>
    </source>
</evidence>
<reference evidence="1 4" key="3">
    <citation type="submission" date="2020-04" db="EMBL/GenBank/DDBJ databases">
        <authorList>
            <person name="Hitch T.C.A."/>
            <person name="Wylensek D."/>
            <person name="Clavel T."/>
        </authorList>
    </citation>
    <scope>NUCLEOTIDE SEQUENCE [LARGE SCALE GENOMIC DNA]</scope>
    <source>
        <strain evidence="1 4">WCA-380-WT-3C</strain>
    </source>
</reference>
<gene>
    <name evidence="2" type="ORF">B5E88_10940</name>
    <name evidence="1" type="ORF">HF857_09795</name>
</gene>
<evidence type="ECO:0000313" key="1">
    <source>
        <dbReference type="EMBL" id="NME50502.1"/>
    </source>
</evidence>
<dbReference type="RefSeq" id="WP_016250247.1">
    <property type="nucleotide sequence ID" value="NZ_CP010064.1"/>
</dbReference>
<evidence type="ECO:0000313" key="2">
    <source>
        <dbReference type="EMBL" id="OUQ08651.1"/>
    </source>
</evidence>
<comment type="caution">
    <text evidence="2">The sequence shown here is derived from an EMBL/GenBank/DDBJ whole genome shotgun (WGS) entry which is preliminary data.</text>
</comment>
<reference evidence="2" key="2">
    <citation type="journal article" date="2018" name="BMC Genomics">
        <title>Whole genome sequencing and function prediction of 133 gut anaerobes isolated from chicken caecum in pure cultures.</title>
        <authorList>
            <person name="Medvecky M."/>
            <person name="Cejkova D."/>
            <person name="Polansky O."/>
            <person name="Karasova D."/>
            <person name="Kubasova T."/>
            <person name="Cizek A."/>
            <person name="Rychlik I."/>
        </authorList>
    </citation>
    <scope>NUCLEOTIDE SEQUENCE</scope>
    <source>
        <strain evidence="2">An144</strain>
    </source>
</reference>
<dbReference type="EMBL" id="NFLC01000029">
    <property type="protein sequence ID" value="OUQ08651.1"/>
    <property type="molecule type" value="Genomic_DNA"/>
</dbReference>
<sequence>MKKNLSIILLVMIVVGLSFLVGRFSQPSQLEVYQVNFQDLEDLDLKGLKLVSNQKQAVVTKLPQIDNLIDEKVKNIAVVITAKDQEIASVSRSIEWQNGQVKGLTDAELNVAIPKKIKITPKDMLTAKVTLHYQEGLPKSQTCKVKLQQFLQK</sequence>
<reference evidence="3" key="1">
    <citation type="submission" date="2017-04" db="EMBL/GenBank/DDBJ databases">
        <title>Function of individual gut microbiota members based on whole genome sequencing of pure cultures obtained from chicken caecum.</title>
        <authorList>
            <person name="Medvecky M."/>
            <person name="Cejkova D."/>
            <person name="Polansky O."/>
            <person name="Karasova D."/>
            <person name="Kubasova T."/>
            <person name="Cizek A."/>
            <person name="Rychlik I."/>
        </authorList>
    </citation>
    <scope>NUCLEOTIDE SEQUENCE [LARGE SCALE GENOMIC DNA]</scope>
    <source>
        <strain evidence="3">An144</strain>
    </source>
</reference>
<accession>A0A0I9WE46</accession>
<proteinExistence type="predicted"/>
<evidence type="ECO:0000313" key="4">
    <source>
        <dbReference type="Proteomes" id="UP000588071"/>
    </source>
</evidence>
<dbReference type="Proteomes" id="UP000196074">
    <property type="component" value="Unassembled WGS sequence"/>
</dbReference>
<dbReference type="AlphaFoldDB" id="A0A0I9WE46"/>